<sequence>MLFAITGLLFSYITVNSTQECTVNRVITYSVRYIGFFVFDLLQVTKIIAIISSVEVAQSYYFLYFILGVRFASYSYNGIFVTRVVLYNADNGLGPCQTVFSNGMIYQEHLVSVIFEVVLFLHLAWYIYQSCDNMATFDMIKSIADFEIYTFGVYLIAEIIYVSIFAKFSASNVALYNIFYFDLPTALFLANALNIISKRKAFSHMSAKKVYPIASIDHLESQISL</sequence>
<feature type="transmembrane region" description="Helical" evidence="1">
    <location>
        <begin position="109"/>
        <end position="128"/>
    </location>
</feature>
<dbReference type="Proteomes" id="UP001210925">
    <property type="component" value="Unassembled WGS sequence"/>
</dbReference>
<feature type="chain" id="PRO_5041985044" evidence="2">
    <location>
        <begin position="18"/>
        <end position="225"/>
    </location>
</feature>
<evidence type="ECO:0000313" key="4">
    <source>
        <dbReference type="Proteomes" id="UP001210925"/>
    </source>
</evidence>
<proteinExistence type="predicted"/>
<evidence type="ECO:0000256" key="2">
    <source>
        <dbReference type="SAM" id="SignalP"/>
    </source>
</evidence>
<protein>
    <submittedName>
        <fullName evidence="3">Uncharacterized protein</fullName>
    </submittedName>
</protein>
<keyword evidence="1" id="KW-1133">Transmembrane helix</keyword>
<feature type="transmembrane region" description="Helical" evidence="1">
    <location>
        <begin position="148"/>
        <end position="166"/>
    </location>
</feature>
<feature type="transmembrane region" description="Helical" evidence="1">
    <location>
        <begin position="33"/>
        <end position="54"/>
    </location>
</feature>
<evidence type="ECO:0000313" key="3">
    <source>
        <dbReference type="EMBL" id="KAJ3253475.1"/>
    </source>
</evidence>
<evidence type="ECO:0000256" key="1">
    <source>
        <dbReference type="SAM" id="Phobius"/>
    </source>
</evidence>
<name>A0AAD5UFL6_9FUNG</name>
<accession>A0AAD5UFL6</accession>
<keyword evidence="4" id="KW-1185">Reference proteome</keyword>
<feature type="signal peptide" evidence="2">
    <location>
        <begin position="1"/>
        <end position="17"/>
    </location>
</feature>
<feature type="transmembrane region" description="Helical" evidence="1">
    <location>
        <begin position="178"/>
        <end position="196"/>
    </location>
</feature>
<comment type="caution">
    <text evidence="3">The sequence shown here is derived from an EMBL/GenBank/DDBJ whole genome shotgun (WGS) entry which is preliminary data.</text>
</comment>
<dbReference type="EMBL" id="JADGKB010000108">
    <property type="protein sequence ID" value="KAJ3253475.1"/>
    <property type="molecule type" value="Genomic_DNA"/>
</dbReference>
<feature type="transmembrane region" description="Helical" evidence="1">
    <location>
        <begin position="61"/>
        <end position="89"/>
    </location>
</feature>
<dbReference type="AlphaFoldDB" id="A0AAD5UFL6"/>
<keyword evidence="1" id="KW-0812">Transmembrane</keyword>
<reference evidence="3" key="1">
    <citation type="submission" date="2020-05" db="EMBL/GenBank/DDBJ databases">
        <title>Phylogenomic resolution of chytrid fungi.</title>
        <authorList>
            <person name="Stajich J.E."/>
            <person name="Amses K."/>
            <person name="Simmons R."/>
            <person name="Seto K."/>
            <person name="Myers J."/>
            <person name="Bonds A."/>
            <person name="Quandt C.A."/>
            <person name="Barry K."/>
            <person name="Liu P."/>
            <person name="Grigoriev I."/>
            <person name="Longcore J.E."/>
            <person name="James T.Y."/>
        </authorList>
    </citation>
    <scope>NUCLEOTIDE SEQUENCE</scope>
    <source>
        <strain evidence="3">PLAUS21</strain>
    </source>
</reference>
<organism evidence="3 4">
    <name type="scientific">Boothiomyces macroporosus</name>
    <dbReference type="NCBI Taxonomy" id="261099"/>
    <lineage>
        <taxon>Eukaryota</taxon>
        <taxon>Fungi</taxon>
        <taxon>Fungi incertae sedis</taxon>
        <taxon>Chytridiomycota</taxon>
        <taxon>Chytridiomycota incertae sedis</taxon>
        <taxon>Chytridiomycetes</taxon>
        <taxon>Rhizophydiales</taxon>
        <taxon>Terramycetaceae</taxon>
        <taxon>Boothiomyces</taxon>
    </lineage>
</organism>
<gene>
    <name evidence="3" type="ORF">HK103_000507</name>
</gene>
<keyword evidence="1" id="KW-0472">Membrane</keyword>
<keyword evidence="2" id="KW-0732">Signal</keyword>